<evidence type="ECO:0000256" key="1">
    <source>
        <dbReference type="ARBA" id="ARBA00009792"/>
    </source>
</evidence>
<dbReference type="PANTHER" id="PTHR46017:SF2">
    <property type="entry name" value="MANNOSYLGLYCERATE HYDROLASE"/>
    <property type="match status" value="1"/>
</dbReference>
<dbReference type="SUPFAM" id="SSF74650">
    <property type="entry name" value="Galactose mutarotase-like"/>
    <property type="match status" value="1"/>
</dbReference>
<accession>A0A2K8KIW3</accession>
<keyword evidence="8" id="KW-1185">Reference proteome</keyword>
<evidence type="ECO:0000259" key="6">
    <source>
        <dbReference type="Pfam" id="PF17677"/>
    </source>
</evidence>
<comment type="similarity">
    <text evidence="1">Belongs to the glycosyl hydrolase 38 family.</text>
</comment>
<dbReference type="Gene3D" id="1.20.1270.50">
    <property type="entry name" value="Glycoside hydrolase family 38, central domain"/>
    <property type="match status" value="1"/>
</dbReference>
<dbReference type="GO" id="GO:0009313">
    <property type="term" value="P:oligosaccharide catabolic process"/>
    <property type="evidence" value="ECO:0007669"/>
    <property type="project" value="TreeGrafter"/>
</dbReference>
<protein>
    <submittedName>
        <fullName evidence="7">Glycosyl hydrolase</fullName>
    </submittedName>
</protein>
<keyword evidence="3 7" id="KW-0378">Hydrolase</keyword>
<evidence type="ECO:0000256" key="4">
    <source>
        <dbReference type="ARBA" id="ARBA00023295"/>
    </source>
</evidence>
<dbReference type="GO" id="GO:0046872">
    <property type="term" value="F:metal ion binding"/>
    <property type="evidence" value="ECO:0007669"/>
    <property type="project" value="UniProtKB-KW"/>
</dbReference>
<dbReference type="InterPro" id="IPR041147">
    <property type="entry name" value="GH38_C"/>
</dbReference>
<dbReference type="PANTHER" id="PTHR46017">
    <property type="entry name" value="ALPHA-MANNOSIDASE 2C1"/>
    <property type="match status" value="1"/>
</dbReference>
<keyword evidence="4" id="KW-0326">Glycosidase</keyword>
<proteinExistence type="inferred from homology"/>
<evidence type="ECO:0000256" key="3">
    <source>
        <dbReference type="ARBA" id="ARBA00022801"/>
    </source>
</evidence>
<dbReference type="InterPro" id="IPR027291">
    <property type="entry name" value="Glyco_hydro_38_N_sf"/>
</dbReference>
<dbReference type="InterPro" id="IPR011013">
    <property type="entry name" value="Gal_mutarotase_sf_dom"/>
</dbReference>
<dbReference type="Gene3D" id="3.20.110.10">
    <property type="entry name" value="Glycoside hydrolase 38, N terminal domain"/>
    <property type="match status" value="1"/>
</dbReference>
<dbReference type="InterPro" id="IPR000602">
    <property type="entry name" value="Glyco_hydro_38_N"/>
</dbReference>
<dbReference type="InterPro" id="IPR028995">
    <property type="entry name" value="Glyco_hydro_57/38_cen_sf"/>
</dbReference>
<feature type="domain" description="Glycosyl hydrolases family 38 C-terminal" evidence="6">
    <location>
        <begin position="794"/>
        <end position="860"/>
    </location>
</feature>
<dbReference type="GO" id="GO:0030246">
    <property type="term" value="F:carbohydrate binding"/>
    <property type="evidence" value="ECO:0007669"/>
    <property type="project" value="InterPro"/>
</dbReference>
<dbReference type="Gene3D" id="2.70.98.30">
    <property type="entry name" value="Golgi alpha-mannosidase II, domain 4"/>
    <property type="match status" value="1"/>
</dbReference>
<dbReference type="InterPro" id="IPR011330">
    <property type="entry name" value="Glyco_hydro/deAcase_b/a-brl"/>
</dbReference>
<dbReference type="RefSeq" id="WP_100255159.1">
    <property type="nucleotide sequence ID" value="NZ_CP024870.1"/>
</dbReference>
<dbReference type="EMBL" id="CP024870">
    <property type="protein sequence ID" value="ATX71633.1"/>
    <property type="molecule type" value="Genomic_DNA"/>
</dbReference>
<evidence type="ECO:0000259" key="5">
    <source>
        <dbReference type="Pfam" id="PF01074"/>
    </source>
</evidence>
<feature type="domain" description="Glycoside hydrolase family 38 N-terminal" evidence="5">
    <location>
        <begin position="5"/>
        <end position="272"/>
    </location>
</feature>
<dbReference type="Gene3D" id="2.60.40.2220">
    <property type="match status" value="1"/>
</dbReference>
<evidence type="ECO:0000313" key="8">
    <source>
        <dbReference type="Proteomes" id="UP000231179"/>
    </source>
</evidence>
<sequence>MTKWKMHIVPHTHWDKEWYFTKQESDILLCEYLDEILRMMSNNEISKFTLDGQVSVIDDYLKYKSANLGLVKHFLETERLIIGPWYTQPDLFNSSSEAIVRNLIYGMNRCREFGAEPMMVAYVPDSFGHNNQMPQIYKSLGISDFIYWRGISKEMLDDKKLISFWKGIDGTKVLAYNMMYGYLSFGSNFNYNSVSENQVKLNAKNFLENTKEIINEIKEKSQGITKEILIPLGGDQAPPPANLVAFVNELNLKSKDDWLISNYEKFMRAIHSNSRNIETIEGELKKPYLSRIHRTIGSQRQYIKNLIKEAEMELFYNLEPLMVYNYFLTRRYQTIFYEKALRKILECQAHDSLGGCNSDQTNADIKNRISQALDITKTLQTKILKNICKSKVNYDEEFIIFNQELHDVVYNKKLKIFSKHKNINLKNSKDKEFKFTILSKKFHNEGSITVSGASGEKSIKANGFYEFDIFIYKLKLHGFEILRFEVVNEEVQILNSSDLDFKICCIKNKIEVANHFKIYFEAEKDCGDSYDFSPEQNEPKIISTLTSFEILKEKDCGSKIITCKIVYQIYKNSKVKKIVNQEFHLKFHVFDKKIVDLEVNTINPTSEIRWRILFEFMKNSNELISDQCYSVTAKEANHEINYWEKEGWKEAPVDIHSFESFIAKKDQFAIYNNGLNEFQRLDDSTVAITLYRSVSYLGRNNLLWRPGRASGTSEFSIKTPQAKLISTKFKFKFRIDLRKDINPAQNAKEFITSPLYYQKQNYNNLFKSFDRFLSKGDKIIYPNKKILTTTCKDFVIKAIVKSNQGNEVIVRGFNPLDKNIAVSFLLNGELINFDQCDLREKILHMNCSKVVVKPNEIVTFKIKEVQKW</sequence>
<dbReference type="AlphaFoldDB" id="A0A2K8KIW3"/>
<name>A0A2K8KIW3_9MOLU</name>
<evidence type="ECO:0000313" key="7">
    <source>
        <dbReference type="EMBL" id="ATX71633.1"/>
    </source>
</evidence>
<dbReference type="Pfam" id="PF17677">
    <property type="entry name" value="Glyco_hydro38C2"/>
    <property type="match status" value="1"/>
</dbReference>
<gene>
    <name evidence="7" type="ORF">SCLAR_v1c13350</name>
</gene>
<dbReference type="Pfam" id="PF01074">
    <property type="entry name" value="Glyco_hydro_38N"/>
    <property type="match status" value="1"/>
</dbReference>
<dbReference type="GO" id="GO:0004559">
    <property type="term" value="F:alpha-mannosidase activity"/>
    <property type="evidence" value="ECO:0007669"/>
    <property type="project" value="InterPro"/>
</dbReference>
<organism evidence="7 8">
    <name type="scientific">Spiroplasma clarkii</name>
    <dbReference type="NCBI Taxonomy" id="2139"/>
    <lineage>
        <taxon>Bacteria</taxon>
        <taxon>Bacillati</taxon>
        <taxon>Mycoplasmatota</taxon>
        <taxon>Mollicutes</taxon>
        <taxon>Entomoplasmatales</taxon>
        <taxon>Spiroplasmataceae</taxon>
        <taxon>Spiroplasma</taxon>
    </lineage>
</organism>
<keyword evidence="2" id="KW-0479">Metal-binding</keyword>
<dbReference type="SUPFAM" id="SSF88688">
    <property type="entry name" value="Families 57/38 glycoside transferase middle domain"/>
    <property type="match status" value="1"/>
</dbReference>
<reference evidence="7 8" key="1">
    <citation type="submission" date="2017-11" db="EMBL/GenBank/DDBJ databases">
        <title>Complete genome sequence of Spiroplasma clarkii CN-5 (DSM 19994).</title>
        <authorList>
            <person name="Tsai Y.-M."/>
            <person name="Chang A."/>
            <person name="Lo W.-S."/>
            <person name="Kuo C.-H."/>
        </authorList>
    </citation>
    <scope>NUCLEOTIDE SEQUENCE [LARGE SCALE GENOMIC DNA]</scope>
    <source>
        <strain evidence="7 8">CN-5</strain>
    </source>
</reference>
<dbReference type="Proteomes" id="UP000231179">
    <property type="component" value="Chromosome"/>
</dbReference>
<dbReference type="GO" id="GO:0006013">
    <property type="term" value="P:mannose metabolic process"/>
    <property type="evidence" value="ECO:0007669"/>
    <property type="project" value="InterPro"/>
</dbReference>
<evidence type="ECO:0000256" key="2">
    <source>
        <dbReference type="ARBA" id="ARBA00022723"/>
    </source>
</evidence>
<dbReference type="SUPFAM" id="SSF88713">
    <property type="entry name" value="Glycoside hydrolase/deacetylase"/>
    <property type="match status" value="1"/>
</dbReference>
<dbReference type="InterPro" id="IPR037094">
    <property type="entry name" value="Glyco_hydro_38_cen_sf"/>
</dbReference>